<feature type="signal peptide" evidence="7">
    <location>
        <begin position="1"/>
        <end position="18"/>
    </location>
</feature>
<dbReference type="AlphaFoldDB" id="A0A859FJ24"/>
<evidence type="ECO:0000313" key="9">
    <source>
        <dbReference type="Proteomes" id="UP000318138"/>
    </source>
</evidence>
<dbReference type="InterPro" id="IPR050490">
    <property type="entry name" value="Bact_solute-bd_prot1"/>
</dbReference>
<dbReference type="Proteomes" id="UP000318138">
    <property type="component" value="Chromosome"/>
</dbReference>
<evidence type="ECO:0000313" key="8">
    <source>
        <dbReference type="EMBL" id="QKS72416.1"/>
    </source>
</evidence>
<dbReference type="SUPFAM" id="SSF53850">
    <property type="entry name" value="Periplasmic binding protein-like II"/>
    <property type="match status" value="1"/>
</dbReference>
<keyword evidence="4" id="KW-0564">Palmitate</keyword>
<reference evidence="9" key="1">
    <citation type="submission" date="2019-07" db="EMBL/GenBank/DDBJ databases">
        <title>Bacillus alkalisoli sp. nov. isolated from saline soil.</title>
        <authorList>
            <person name="Sun J.-Q."/>
            <person name="Xu L."/>
        </authorList>
    </citation>
    <scope>NUCLEOTIDE SEQUENCE [LARGE SCALE GENOMIC DNA]</scope>
    <source>
        <strain evidence="9">M4U3P1</strain>
    </source>
</reference>
<dbReference type="KEGG" id="psua:FLK61_37960"/>
<evidence type="ECO:0000256" key="7">
    <source>
        <dbReference type="SAM" id="SignalP"/>
    </source>
</evidence>
<keyword evidence="9" id="KW-1185">Reference proteome</keyword>
<dbReference type="InterPro" id="IPR006059">
    <property type="entry name" value="SBP"/>
</dbReference>
<gene>
    <name evidence="8" type="ORF">FLK61_37960</name>
</gene>
<dbReference type="PANTHER" id="PTHR43649:SF33">
    <property type="entry name" value="POLYGALACTURONAN_RHAMNOGALACTURONAN-BINDING PROTEIN YTCQ"/>
    <property type="match status" value="1"/>
</dbReference>
<evidence type="ECO:0000256" key="5">
    <source>
        <dbReference type="ARBA" id="ARBA00023288"/>
    </source>
</evidence>
<keyword evidence="1" id="KW-1003">Cell membrane</keyword>
<organism evidence="8 9">
    <name type="scientific">Paenalkalicoccus suaedae</name>
    <dbReference type="NCBI Taxonomy" id="2592382"/>
    <lineage>
        <taxon>Bacteria</taxon>
        <taxon>Bacillati</taxon>
        <taxon>Bacillota</taxon>
        <taxon>Bacilli</taxon>
        <taxon>Bacillales</taxon>
        <taxon>Bacillaceae</taxon>
        <taxon>Paenalkalicoccus</taxon>
    </lineage>
</organism>
<dbReference type="RefSeq" id="WP_176010394.1">
    <property type="nucleotide sequence ID" value="NZ_CP041372.2"/>
</dbReference>
<evidence type="ECO:0000256" key="2">
    <source>
        <dbReference type="ARBA" id="ARBA00022729"/>
    </source>
</evidence>
<keyword evidence="5" id="KW-0449">Lipoprotein</keyword>
<evidence type="ECO:0000256" key="1">
    <source>
        <dbReference type="ARBA" id="ARBA00022475"/>
    </source>
</evidence>
<dbReference type="Gene3D" id="3.40.190.10">
    <property type="entry name" value="Periplasmic binding protein-like II"/>
    <property type="match status" value="1"/>
</dbReference>
<proteinExistence type="predicted"/>
<evidence type="ECO:0000256" key="3">
    <source>
        <dbReference type="ARBA" id="ARBA00023136"/>
    </source>
</evidence>
<sequence>MKHWKMMLATALSVSVLAACGGNDGGDANTDTNTGTNAGNNANTDTGNNEGNGEAAASDISGDVTIWGWNVAAFSMELAVEGFQEQYPDVNVTVEDIGRLDLYDRLTVGLASGGSGLPDITLVETDRLDNYISEFPEGFMNLTERGFDEYESAFAPSKVNTMKNGDGDFVAAPWDIGPAGVFYYIPHFEAAGVEPESIETWDDFMEAGVAIEEATGSQMVPGDIAADDALFRMMLNQLGTYYFDDEGNINLTSDEAVMALTKIKEMHDAGLVANVSGWDGTVTATVNNQVATVPFGVWYSGTIMDQAPDQSGDWGVFPLPAFEEGGNRYANLGGSDLAVINSTDNPDAAYAFLEYFTTTVEPQIAALDEYGIFPSLLETYEDPFFSEEDEFFGSQAIWGTFAEIAEGTPAANYTSDYARAFRYASDAQASALLQGTDPAEALQAAADQLANETGREINE</sequence>
<dbReference type="EMBL" id="CP041372">
    <property type="protein sequence ID" value="QKS72416.1"/>
    <property type="molecule type" value="Genomic_DNA"/>
</dbReference>
<dbReference type="PROSITE" id="PS51257">
    <property type="entry name" value="PROKAR_LIPOPROTEIN"/>
    <property type="match status" value="1"/>
</dbReference>
<accession>A0A859FJ24</accession>
<evidence type="ECO:0000256" key="6">
    <source>
        <dbReference type="SAM" id="MobiDB-lite"/>
    </source>
</evidence>
<keyword evidence="2 7" id="KW-0732">Signal</keyword>
<name>A0A859FJ24_9BACI</name>
<dbReference type="Pfam" id="PF01547">
    <property type="entry name" value="SBP_bac_1"/>
    <property type="match status" value="1"/>
</dbReference>
<dbReference type="PANTHER" id="PTHR43649">
    <property type="entry name" value="ARABINOSE-BINDING PROTEIN-RELATED"/>
    <property type="match status" value="1"/>
</dbReference>
<evidence type="ECO:0000256" key="4">
    <source>
        <dbReference type="ARBA" id="ARBA00023139"/>
    </source>
</evidence>
<feature type="region of interest" description="Disordered" evidence="6">
    <location>
        <begin position="30"/>
        <end position="56"/>
    </location>
</feature>
<feature type="chain" id="PRO_5038337314" evidence="7">
    <location>
        <begin position="19"/>
        <end position="459"/>
    </location>
</feature>
<keyword evidence="3" id="KW-0472">Membrane</keyword>
<protein>
    <submittedName>
        <fullName evidence="8">Extracellular solute-binding protein</fullName>
    </submittedName>
</protein>